<evidence type="ECO:0000313" key="8">
    <source>
        <dbReference type="EMBL" id="CAD7635924.1"/>
    </source>
</evidence>
<comment type="similarity">
    <text evidence="1 6">Belongs to the serpin family.</text>
</comment>
<dbReference type="Pfam" id="PF00079">
    <property type="entry name" value="Serpin"/>
    <property type="match status" value="1"/>
</dbReference>
<accession>A0A7R9Q8Y9</accession>
<feature type="non-terminal residue" evidence="8">
    <location>
        <position position="1"/>
    </location>
</feature>
<dbReference type="InterPro" id="IPR042178">
    <property type="entry name" value="Serpin_sf_1"/>
</dbReference>
<dbReference type="GO" id="GO:0004867">
    <property type="term" value="F:serine-type endopeptidase inhibitor activity"/>
    <property type="evidence" value="ECO:0007669"/>
    <property type="project" value="UniProtKB-KW"/>
</dbReference>
<dbReference type="InterPro" id="IPR042185">
    <property type="entry name" value="Serpin_sf_2"/>
</dbReference>
<dbReference type="Gene3D" id="2.30.39.10">
    <property type="entry name" value="Alpha-1-antitrypsin, domain 1"/>
    <property type="match status" value="1"/>
</dbReference>
<dbReference type="EMBL" id="CAJPIZ010017986">
    <property type="protein sequence ID" value="CAG2116354.1"/>
    <property type="molecule type" value="Genomic_DNA"/>
</dbReference>
<dbReference type="OrthoDB" id="671595at2759"/>
<keyword evidence="3" id="KW-0722">Serine protease inhibitor</keyword>
<dbReference type="InterPro" id="IPR002347">
    <property type="entry name" value="SDR_fam"/>
</dbReference>
<dbReference type="GO" id="GO:0005615">
    <property type="term" value="C:extracellular space"/>
    <property type="evidence" value="ECO:0007669"/>
    <property type="project" value="InterPro"/>
</dbReference>
<name>A0A7R9Q8Y9_9ACAR</name>
<evidence type="ECO:0000313" key="9">
    <source>
        <dbReference type="Proteomes" id="UP000759131"/>
    </source>
</evidence>
<dbReference type="Proteomes" id="UP000759131">
    <property type="component" value="Unassembled WGS sequence"/>
</dbReference>
<evidence type="ECO:0000256" key="2">
    <source>
        <dbReference type="ARBA" id="ARBA00022690"/>
    </source>
</evidence>
<sequence length="528" mass="58949">MGEFDWLSWDQIQRQIDINLLGTMRVIKTLLPLIIQSKGRVINVSSVNGNCAYPGISVYCATKYAIEGLSDALRLELCKFGVKVIVVRPGDYAKLTNLMAGHSANADQMWRLMDDQKRQLYGQYFHDYHQSVELNSGLTSPVSYTASTLCQDFEEAVLAVDPRPYITSASLLFRFCIQLIQTKDVKMSADTVESGSYEFALILDKMLATDSKNLVFSPFSLLTAMSMTLMGARNTCGDELSQVLFGKKIDGNQYPALAKDYQRLVDSIFKSNAQVLSSANFLYAHKQYPILKEYQHLIEQSFGAKSREVDFEQHGKEAVDTINGDINAATRGKIRKLFDDIDPTTKMVLANALYFKGLWKTKFKKENTKSRKFTTSKKKEIDVDFMHQVLKVPFGYSDELKASAIELSYDKSNVVLVIVLPEATTSLPELKAHLNGQTLDQFLKQLSPTKIDIYLPKFKLDSTLPLIPILSQMGIKQIFDAKMANFSGITNDPIGLYVGEVLQKAVIEVNEDGTEAAAATGNSLSLSL</sequence>
<keyword evidence="9" id="KW-1185">Reference proteome</keyword>
<dbReference type="GO" id="GO:0016491">
    <property type="term" value="F:oxidoreductase activity"/>
    <property type="evidence" value="ECO:0007669"/>
    <property type="project" value="UniProtKB-KW"/>
</dbReference>
<gene>
    <name evidence="8" type="ORF">OSB1V03_LOCUS16314</name>
</gene>
<dbReference type="PANTHER" id="PTHR11461">
    <property type="entry name" value="SERINE PROTEASE INHIBITOR, SERPIN"/>
    <property type="match status" value="1"/>
</dbReference>
<reference evidence="8" key="1">
    <citation type="submission" date="2020-11" db="EMBL/GenBank/DDBJ databases">
        <authorList>
            <person name="Tran Van P."/>
        </authorList>
    </citation>
    <scope>NUCLEOTIDE SEQUENCE</scope>
</reference>
<dbReference type="Pfam" id="PF00106">
    <property type="entry name" value="adh_short"/>
    <property type="match status" value="1"/>
</dbReference>
<dbReference type="CDD" id="cd00172">
    <property type="entry name" value="serpin"/>
    <property type="match status" value="1"/>
</dbReference>
<dbReference type="SMART" id="SM00093">
    <property type="entry name" value="SERPIN"/>
    <property type="match status" value="1"/>
</dbReference>
<dbReference type="PROSITE" id="PS00061">
    <property type="entry name" value="ADH_SHORT"/>
    <property type="match status" value="1"/>
</dbReference>
<evidence type="ECO:0000256" key="5">
    <source>
        <dbReference type="ARBA" id="ARBA00023180"/>
    </source>
</evidence>
<proteinExistence type="inferred from homology"/>
<dbReference type="Gene3D" id="3.40.50.720">
    <property type="entry name" value="NAD(P)-binding Rossmann-like Domain"/>
    <property type="match status" value="1"/>
</dbReference>
<dbReference type="InterPro" id="IPR020904">
    <property type="entry name" value="Sc_DH/Rdtase_CS"/>
</dbReference>
<dbReference type="SUPFAM" id="SSF56574">
    <property type="entry name" value="Serpins"/>
    <property type="match status" value="1"/>
</dbReference>
<dbReference type="Gene3D" id="3.30.497.10">
    <property type="entry name" value="Antithrombin, subunit I, domain 2"/>
    <property type="match status" value="1"/>
</dbReference>
<dbReference type="AlphaFoldDB" id="A0A7R9Q8Y9"/>
<dbReference type="InterPro" id="IPR036291">
    <property type="entry name" value="NAD(P)-bd_dom_sf"/>
</dbReference>
<evidence type="ECO:0000256" key="4">
    <source>
        <dbReference type="ARBA" id="ARBA00023002"/>
    </source>
</evidence>
<dbReference type="SUPFAM" id="SSF51735">
    <property type="entry name" value="NAD(P)-binding Rossmann-fold domains"/>
    <property type="match status" value="1"/>
</dbReference>
<evidence type="ECO:0000256" key="1">
    <source>
        <dbReference type="ARBA" id="ARBA00009500"/>
    </source>
</evidence>
<dbReference type="PRINTS" id="PR00081">
    <property type="entry name" value="GDHRDH"/>
</dbReference>
<evidence type="ECO:0000256" key="6">
    <source>
        <dbReference type="RuleBase" id="RU000411"/>
    </source>
</evidence>
<dbReference type="PANTHER" id="PTHR11461:SF211">
    <property type="entry name" value="GH10112P-RELATED"/>
    <property type="match status" value="1"/>
</dbReference>
<evidence type="ECO:0000256" key="3">
    <source>
        <dbReference type="ARBA" id="ARBA00022900"/>
    </source>
</evidence>
<keyword evidence="4" id="KW-0560">Oxidoreductase</keyword>
<dbReference type="InterPro" id="IPR036186">
    <property type="entry name" value="Serpin_sf"/>
</dbReference>
<feature type="domain" description="Serpin" evidence="7">
    <location>
        <begin position="201"/>
        <end position="528"/>
    </location>
</feature>
<keyword evidence="2" id="KW-0646">Protease inhibitor</keyword>
<evidence type="ECO:0000259" key="7">
    <source>
        <dbReference type="SMART" id="SM00093"/>
    </source>
</evidence>
<dbReference type="InterPro" id="IPR000215">
    <property type="entry name" value="Serpin_fam"/>
</dbReference>
<organism evidence="8">
    <name type="scientific">Medioppia subpectinata</name>
    <dbReference type="NCBI Taxonomy" id="1979941"/>
    <lineage>
        <taxon>Eukaryota</taxon>
        <taxon>Metazoa</taxon>
        <taxon>Ecdysozoa</taxon>
        <taxon>Arthropoda</taxon>
        <taxon>Chelicerata</taxon>
        <taxon>Arachnida</taxon>
        <taxon>Acari</taxon>
        <taxon>Acariformes</taxon>
        <taxon>Sarcoptiformes</taxon>
        <taxon>Oribatida</taxon>
        <taxon>Brachypylina</taxon>
        <taxon>Oppioidea</taxon>
        <taxon>Oppiidae</taxon>
        <taxon>Medioppia</taxon>
    </lineage>
</organism>
<dbReference type="InterPro" id="IPR023796">
    <property type="entry name" value="Serpin_dom"/>
</dbReference>
<keyword evidence="5" id="KW-0325">Glycoprotein</keyword>
<dbReference type="EMBL" id="OC872561">
    <property type="protein sequence ID" value="CAD7635924.1"/>
    <property type="molecule type" value="Genomic_DNA"/>
</dbReference>
<protein>
    <recommendedName>
        <fullName evidence="7">Serpin domain-containing protein</fullName>
    </recommendedName>
</protein>